<dbReference type="InterPro" id="IPR003166">
    <property type="entry name" value="TFIIE_bsu_DNA-bd"/>
</dbReference>
<dbReference type="AlphaFoldDB" id="M7Z4P6"/>
<organism evidence="9">
    <name type="scientific">Triticum urartu</name>
    <name type="common">Red wild einkorn</name>
    <name type="synonym">Crithodium urartu</name>
    <dbReference type="NCBI Taxonomy" id="4572"/>
    <lineage>
        <taxon>Eukaryota</taxon>
        <taxon>Viridiplantae</taxon>
        <taxon>Streptophyta</taxon>
        <taxon>Embryophyta</taxon>
        <taxon>Tracheophyta</taxon>
        <taxon>Spermatophyta</taxon>
        <taxon>Magnoliopsida</taxon>
        <taxon>Liliopsida</taxon>
        <taxon>Poales</taxon>
        <taxon>Poaceae</taxon>
        <taxon>BOP clade</taxon>
        <taxon>Pooideae</taxon>
        <taxon>Triticodae</taxon>
        <taxon>Triticeae</taxon>
        <taxon>Triticinae</taxon>
        <taxon>Triticum</taxon>
    </lineage>
</organism>
<dbReference type="GO" id="GO:0003677">
    <property type="term" value="F:DNA binding"/>
    <property type="evidence" value="ECO:0007669"/>
    <property type="project" value="UniProtKB-UniRule"/>
</dbReference>
<name>M7Z4P6_TRIUA</name>
<dbReference type="EMBL" id="KD262339">
    <property type="protein sequence ID" value="EMS47355.1"/>
    <property type="molecule type" value="Genomic_DNA"/>
</dbReference>
<dbReference type="GO" id="GO:0001097">
    <property type="term" value="F:TFIIH-class transcription factor complex binding"/>
    <property type="evidence" value="ECO:0007669"/>
    <property type="project" value="TreeGrafter"/>
</dbReference>
<dbReference type="InterPro" id="IPR040501">
    <property type="entry name" value="TFA2_Winged_2"/>
</dbReference>
<keyword evidence="5 7" id="KW-0539">Nucleus</keyword>
<comment type="function">
    <text evidence="6 7">Recruits TFIIH to the initiation complex and stimulates the RNA polymerase II C-terminal domain kinase and DNA-dependent ATPase activities of TFIIH. Both TFIIH and TFIIE are required for promoter clearance by RNA polymerase.</text>
</comment>
<keyword evidence="2 7" id="KW-0805">Transcription regulation</keyword>
<dbReference type="PANTHER" id="PTHR12716:SF8">
    <property type="entry name" value="TRANSCRIPTION INITIATION FACTOR IIE SUBUNIT BETA"/>
    <property type="match status" value="1"/>
</dbReference>
<dbReference type="GO" id="GO:0003743">
    <property type="term" value="F:translation initiation factor activity"/>
    <property type="evidence" value="ECO:0007669"/>
    <property type="project" value="UniProtKB-KW"/>
</dbReference>
<gene>
    <name evidence="9" type="ORF">TRIUR3_22608</name>
</gene>
<protein>
    <recommendedName>
        <fullName evidence="7">Transcription initiation factor IIE subunit beta</fullName>
    </recommendedName>
</protein>
<evidence type="ECO:0000256" key="5">
    <source>
        <dbReference type="ARBA" id="ARBA00023242"/>
    </source>
</evidence>
<dbReference type="eggNOG" id="KOG3095">
    <property type="taxonomic scope" value="Eukaryota"/>
</dbReference>
<keyword evidence="9" id="KW-0396">Initiation factor</keyword>
<comment type="subunit">
    <text evidence="7">Tetramer of two alpha and two beta chains.</text>
</comment>
<evidence type="ECO:0000313" key="9">
    <source>
        <dbReference type="EMBL" id="EMS47355.1"/>
    </source>
</evidence>
<keyword evidence="9" id="KW-0648">Protein biosynthesis</keyword>
<evidence type="ECO:0000256" key="2">
    <source>
        <dbReference type="ARBA" id="ARBA00023015"/>
    </source>
</evidence>
<dbReference type="STRING" id="4572.M7Z4P6"/>
<dbReference type="PANTHER" id="PTHR12716">
    <property type="entry name" value="TRANSCRIPTION INITIATION FACTOR IIE, BETA SUBUNIT"/>
    <property type="match status" value="1"/>
</dbReference>
<dbReference type="GO" id="GO:0005673">
    <property type="term" value="C:transcription factor TFIIE complex"/>
    <property type="evidence" value="ECO:0007669"/>
    <property type="project" value="UniProtKB-UniRule"/>
</dbReference>
<feature type="region of interest" description="Disordered" evidence="8">
    <location>
        <begin position="65"/>
        <end position="90"/>
    </location>
</feature>
<dbReference type="PIRSF" id="PIRSF016398">
    <property type="entry name" value="TFIIE-beta"/>
    <property type="match status" value="1"/>
</dbReference>
<evidence type="ECO:0000256" key="4">
    <source>
        <dbReference type="ARBA" id="ARBA00023163"/>
    </source>
</evidence>
<comment type="similarity">
    <text evidence="7">Belongs to the TFIIE beta subunit family.</text>
</comment>
<evidence type="ECO:0000256" key="8">
    <source>
        <dbReference type="SAM" id="MobiDB-lite"/>
    </source>
</evidence>
<dbReference type="GO" id="GO:0006367">
    <property type="term" value="P:transcription initiation at RNA polymerase II promoter"/>
    <property type="evidence" value="ECO:0007669"/>
    <property type="project" value="UniProtKB-UniRule"/>
</dbReference>
<evidence type="ECO:0000256" key="1">
    <source>
        <dbReference type="ARBA" id="ARBA00004123"/>
    </source>
</evidence>
<dbReference type="InterPro" id="IPR016656">
    <property type="entry name" value="TFIIE-bsu"/>
</dbReference>
<evidence type="ECO:0000256" key="6">
    <source>
        <dbReference type="ARBA" id="ARBA00025581"/>
    </source>
</evidence>
<dbReference type="Pfam" id="PF18121">
    <property type="entry name" value="TFA2_Winged_2"/>
    <property type="match status" value="1"/>
</dbReference>
<dbReference type="Pfam" id="PF02186">
    <property type="entry name" value="TFIIE_beta"/>
    <property type="match status" value="1"/>
</dbReference>
<feature type="compositionally biased region" description="Basic residues" evidence="8">
    <location>
        <begin position="288"/>
        <end position="298"/>
    </location>
</feature>
<feature type="region of interest" description="Disordered" evidence="8">
    <location>
        <begin position="283"/>
        <end position="307"/>
    </location>
</feature>
<evidence type="ECO:0000256" key="3">
    <source>
        <dbReference type="ARBA" id="ARBA00023125"/>
    </source>
</evidence>
<proteinExistence type="inferred from homology"/>
<dbReference type="OMA" id="QQEKCQA"/>
<evidence type="ECO:0000256" key="7">
    <source>
        <dbReference type="PIRNR" id="PIRNR016398"/>
    </source>
</evidence>
<keyword evidence="3 7" id="KW-0238">DNA-binding</keyword>
<reference evidence="9" key="1">
    <citation type="journal article" date="2013" name="Nature">
        <title>Draft genome of the wheat A-genome progenitor Triticum urartu.</title>
        <authorList>
            <person name="Ling H.Q."/>
            <person name="Zhao S."/>
            <person name="Liu D."/>
            <person name="Wang J."/>
            <person name="Sun H."/>
            <person name="Zhang C."/>
            <person name="Fan H."/>
            <person name="Li D."/>
            <person name="Dong L."/>
            <person name="Tao Y."/>
            <person name="Gao C."/>
            <person name="Wu H."/>
            <person name="Li Y."/>
            <person name="Cui Y."/>
            <person name="Guo X."/>
            <person name="Zheng S."/>
            <person name="Wang B."/>
            <person name="Yu K."/>
            <person name="Liang Q."/>
            <person name="Yang W."/>
            <person name="Lou X."/>
            <person name="Chen J."/>
            <person name="Feng M."/>
            <person name="Jian J."/>
            <person name="Zhang X."/>
            <person name="Luo G."/>
            <person name="Jiang Y."/>
            <person name="Liu J."/>
            <person name="Wang Z."/>
            <person name="Sha Y."/>
            <person name="Zhang B."/>
            <person name="Wu H."/>
            <person name="Tang D."/>
            <person name="Shen Q."/>
            <person name="Xue P."/>
            <person name="Zou S."/>
            <person name="Wang X."/>
            <person name="Liu X."/>
            <person name="Wang F."/>
            <person name="Yang Y."/>
            <person name="An X."/>
            <person name="Dong Z."/>
            <person name="Zhang K."/>
            <person name="Zhang X."/>
            <person name="Luo M.C."/>
            <person name="Dvorak J."/>
            <person name="Tong Y."/>
            <person name="Wang J."/>
            <person name="Yang H."/>
            <person name="Li Z."/>
            <person name="Wang D."/>
            <person name="Zhang A."/>
            <person name="Wang J."/>
        </authorList>
    </citation>
    <scope>NUCLEOTIDE SEQUENCE</scope>
</reference>
<sequence length="321" mass="36844">MRVWLEHTKRDRRSTGGHRPVYVWYNMQKAPYRTGKIQKMDLKDSLSRFKQQQERCQSSLASIAASQASTTKPKHRAQPINAPSAPARPAQPIKFSNDTERLQHINSIRKSPVGAQIKLVIELLYKTRQAFTAEQINDATYVDINANKAVFDSLRNNLKVQYDGRRFSYKSKHDLEGKDQLLDLIRCHQEGLAVVEVKDAYPSVLEDLQALKAAGEVWLLSNMDSQEDIVYPNDPKVKIKVDDDLKELFRGIELPRDMVDIEKELQKNGMKPMTDTTKRRAAAQIHGVKPKAKPKKKQREITKRTKLTNAHLPELFQHLKS</sequence>
<accession>M7Z4P6</accession>
<comment type="subcellular location">
    <subcellularLocation>
        <location evidence="1 7">Nucleus</location>
    </subcellularLocation>
</comment>
<keyword evidence="4 7" id="KW-0804">Transcription</keyword>
<dbReference type="PROSITE" id="PS51351">
    <property type="entry name" value="TFIIE_BETA_C"/>
    <property type="match status" value="1"/>
</dbReference>